<comment type="caution">
    <text evidence="3">The sequence shown here is derived from an EMBL/GenBank/DDBJ whole genome shotgun (WGS) entry which is preliminary data.</text>
</comment>
<gene>
    <name evidence="3" type="ORF">COY32_04170</name>
</gene>
<proteinExistence type="predicted"/>
<protein>
    <recommendedName>
        <fullName evidence="5">Glycosyltransferase family 4 protein</fullName>
    </recommendedName>
</protein>
<dbReference type="Pfam" id="PF00534">
    <property type="entry name" value="Glycos_transf_1"/>
    <property type="match status" value="1"/>
</dbReference>
<dbReference type="Proteomes" id="UP000228920">
    <property type="component" value="Unassembled WGS sequence"/>
</dbReference>
<dbReference type="Pfam" id="PF13439">
    <property type="entry name" value="Glyco_transf_4"/>
    <property type="match status" value="1"/>
</dbReference>
<dbReference type="EMBL" id="PFNL01000115">
    <property type="protein sequence ID" value="PIZ46020.1"/>
    <property type="molecule type" value="Genomic_DNA"/>
</dbReference>
<feature type="domain" description="Glycosyltransferase subfamily 4-like N-terminal" evidence="2">
    <location>
        <begin position="19"/>
        <end position="186"/>
    </location>
</feature>
<organism evidence="3 4">
    <name type="scientific">candidate division WWE3 bacterium CG_4_10_14_0_2_um_filter_41_14</name>
    <dbReference type="NCBI Taxonomy" id="1975072"/>
    <lineage>
        <taxon>Bacteria</taxon>
        <taxon>Katanobacteria</taxon>
    </lineage>
</organism>
<dbReference type="GO" id="GO:0016757">
    <property type="term" value="F:glycosyltransferase activity"/>
    <property type="evidence" value="ECO:0007669"/>
    <property type="project" value="InterPro"/>
</dbReference>
<dbReference type="InterPro" id="IPR001296">
    <property type="entry name" value="Glyco_trans_1"/>
</dbReference>
<evidence type="ECO:0000259" key="2">
    <source>
        <dbReference type="Pfam" id="PF13439"/>
    </source>
</evidence>
<accession>A0A2M7TIC1</accession>
<evidence type="ECO:0000259" key="1">
    <source>
        <dbReference type="Pfam" id="PF00534"/>
    </source>
</evidence>
<reference evidence="4" key="1">
    <citation type="submission" date="2017-09" db="EMBL/GenBank/DDBJ databases">
        <title>Depth-based differentiation of microbial function through sediment-hosted aquifers and enrichment of novel symbionts in the deep terrestrial subsurface.</title>
        <authorList>
            <person name="Probst A.J."/>
            <person name="Ladd B."/>
            <person name="Jarett J.K."/>
            <person name="Geller-Mcgrath D.E."/>
            <person name="Sieber C.M.K."/>
            <person name="Emerson J.B."/>
            <person name="Anantharaman K."/>
            <person name="Thomas B.C."/>
            <person name="Malmstrom R."/>
            <person name="Stieglmeier M."/>
            <person name="Klingl A."/>
            <person name="Woyke T."/>
            <person name="Ryan C.M."/>
            <person name="Banfield J.F."/>
        </authorList>
    </citation>
    <scope>NUCLEOTIDE SEQUENCE [LARGE SCALE GENOMIC DNA]</scope>
</reference>
<evidence type="ECO:0008006" key="5">
    <source>
        <dbReference type="Google" id="ProtNLM"/>
    </source>
</evidence>
<dbReference type="PANTHER" id="PTHR45947">
    <property type="entry name" value="SULFOQUINOVOSYL TRANSFERASE SQD2"/>
    <property type="match status" value="1"/>
</dbReference>
<feature type="domain" description="Glycosyl transferase family 1" evidence="1">
    <location>
        <begin position="204"/>
        <end position="358"/>
    </location>
</feature>
<dbReference type="AlphaFoldDB" id="A0A2M7TIC1"/>
<dbReference type="SUPFAM" id="SSF53756">
    <property type="entry name" value="UDP-Glycosyltransferase/glycogen phosphorylase"/>
    <property type="match status" value="1"/>
</dbReference>
<dbReference type="InterPro" id="IPR028098">
    <property type="entry name" value="Glyco_trans_4-like_N"/>
</dbReference>
<name>A0A2M7TIC1_UNCKA</name>
<dbReference type="Gene3D" id="3.40.50.2000">
    <property type="entry name" value="Glycogen Phosphorylase B"/>
    <property type="match status" value="2"/>
</dbReference>
<evidence type="ECO:0000313" key="4">
    <source>
        <dbReference type="Proteomes" id="UP000228920"/>
    </source>
</evidence>
<evidence type="ECO:0000313" key="3">
    <source>
        <dbReference type="EMBL" id="PIZ46020.1"/>
    </source>
</evidence>
<sequence>MMFDKTVAHFSDLYRPKIDGVSVSLELLHDELGRLQVCSDYYVPKTPGQYVDPDNVFRFSSVPLLLQPEVRFSVPVDPANLTRAYSRHYDIVHMHSPGSMGLMAWQVAKLHNLPLVHTYHAFYPEYRHYLFDGKVVSEHAMNELSRWWAQRSDMIIAPSKKIYDWLLDIGVTRPMHVIPSGIQTERYETDRVKPSYLVKKGFVAPEDVVLLFVGRIASEKALDKLLEYSSRLPKDVLGQVKLVIVGGGSELAHYEEKASSLGIGEKVVFTNYVPVQDMPLVYASADVFTFLSTSETQGLVVTEALASGLSVVLSDDNAYCGMVNEGENGFTVHDESSFVASISSLVLDKEQREAFSVQSRILSKQFDIAITTQKLLLVYDQTITDYREKHGSARFVKTTLEQYRDLIKKGMVELQSKLKQYVPS</sequence>
<dbReference type="PANTHER" id="PTHR45947:SF3">
    <property type="entry name" value="SULFOQUINOVOSYL TRANSFERASE SQD2"/>
    <property type="match status" value="1"/>
</dbReference>
<dbReference type="InterPro" id="IPR050194">
    <property type="entry name" value="Glycosyltransferase_grp1"/>
</dbReference>